<dbReference type="Proteomes" id="UP000240542">
    <property type="component" value="Unassembled WGS sequence"/>
</dbReference>
<gene>
    <name evidence="1" type="ORF">CLV63_11239</name>
</gene>
<reference evidence="1 2" key="1">
    <citation type="submission" date="2018-03" db="EMBL/GenBank/DDBJ databases">
        <title>Genomic Encyclopedia of Archaeal and Bacterial Type Strains, Phase II (KMG-II): from individual species to whole genera.</title>
        <authorList>
            <person name="Goeker M."/>
        </authorList>
    </citation>
    <scope>NUCLEOTIDE SEQUENCE [LARGE SCALE GENOMIC DNA]</scope>
    <source>
        <strain evidence="1 2">DSM 45312</strain>
    </source>
</reference>
<name>A0A2P8DG13_9ACTN</name>
<dbReference type="RefSeq" id="WP_106584115.1">
    <property type="nucleotide sequence ID" value="NZ_PYGA01000012.1"/>
</dbReference>
<comment type="caution">
    <text evidence="1">The sequence shown here is derived from an EMBL/GenBank/DDBJ whole genome shotgun (WGS) entry which is preliminary data.</text>
</comment>
<evidence type="ECO:0000313" key="2">
    <source>
        <dbReference type="Proteomes" id="UP000240542"/>
    </source>
</evidence>
<protein>
    <submittedName>
        <fullName evidence="1">Uncharacterized protein</fullName>
    </submittedName>
</protein>
<sequence length="83" mass="9008">MSRETTIQDLIDMLAELLEECGSPDTPVRMAVQPRHPFAHRVAGMAMDHGEDGHVLYLGQGAQIDHLPGTARAALRDSGTTGW</sequence>
<dbReference type="EMBL" id="PYGA01000012">
    <property type="protein sequence ID" value="PSK96157.1"/>
    <property type="molecule type" value="Genomic_DNA"/>
</dbReference>
<dbReference type="AlphaFoldDB" id="A0A2P8DG13"/>
<organism evidence="1 2">
    <name type="scientific">Murinocardiopsis flavida</name>
    <dbReference type="NCBI Taxonomy" id="645275"/>
    <lineage>
        <taxon>Bacteria</taxon>
        <taxon>Bacillati</taxon>
        <taxon>Actinomycetota</taxon>
        <taxon>Actinomycetes</taxon>
        <taxon>Streptosporangiales</taxon>
        <taxon>Nocardiopsidaceae</taxon>
        <taxon>Murinocardiopsis</taxon>
    </lineage>
</organism>
<keyword evidence="2" id="KW-1185">Reference proteome</keyword>
<accession>A0A2P8DG13</accession>
<dbReference type="OrthoDB" id="3691787at2"/>
<proteinExistence type="predicted"/>
<evidence type="ECO:0000313" key="1">
    <source>
        <dbReference type="EMBL" id="PSK96157.1"/>
    </source>
</evidence>